<dbReference type="PANTHER" id="PTHR34512:SF30">
    <property type="entry name" value="OUTER MEMBRANE PROTEIN ASSEMBLY FACTOR BAMB"/>
    <property type="match status" value="1"/>
</dbReference>
<dbReference type="AlphaFoldDB" id="A0A517ZDK3"/>
<dbReference type="InterPro" id="IPR015943">
    <property type="entry name" value="WD40/YVTN_repeat-like_dom_sf"/>
</dbReference>
<dbReference type="EMBL" id="CP036275">
    <property type="protein sequence ID" value="QDU40557.1"/>
    <property type="molecule type" value="Genomic_DNA"/>
</dbReference>
<dbReference type="OrthoDB" id="229752at2"/>
<dbReference type="InterPro" id="IPR002372">
    <property type="entry name" value="PQQ_rpt_dom"/>
</dbReference>
<evidence type="ECO:0000313" key="3">
    <source>
        <dbReference type="EMBL" id="QDU40557.1"/>
    </source>
</evidence>
<reference evidence="3 4" key="1">
    <citation type="submission" date="2019-02" db="EMBL/GenBank/DDBJ databases">
        <title>Deep-cultivation of Planctomycetes and their phenomic and genomic characterization uncovers novel biology.</title>
        <authorList>
            <person name="Wiegand S."/>
            <person name="Jogler M."/>
            <person name="Boedeker C."/>
            <person name="Pinto D."/>
            <person name="Vollmers J."/>
            <person name="Rivas-Marin E."/>
            <person name="Kohn T."/>
            <person name="Peeters S.H."/>
            <person name="Heuer A."/>
            <person name="Rast P."/>
            <person name="Oberbeckmann S."/>
            <person name="Bunk B."/>
            <person name="Jeske O."/>
            <person name="Meyerdierks A."/>
            <person name="Storesund J.E."/>
            <person name="Kallscheuer N."/>
            <person name="Luecker S."/>
            <person name="Lage O.M."/>
            <person name="Pohl T."/>
            <person name="Merkel B.J."/>
            <person name="Hornburger P."/>
            <person name="Mueller R.-W."/>
            <person name="Bruemmer F."/>
            <person name="Labrenz M."/>
            <person name="Spormann A.M."/>
            <person name="Op den Camp H."/>
            <person name="Overmann J."/>
            <person name="Amann R."/>
            <person name="Jetten M.S.M."/>
            <person name="Mascher T."/>
            <person name="Medema M.H."/>
            <person name="Devos D.P."/>
            <person name="Kaster A.-K."/>
            <person name="Ovreas L."/>
            <person name="Rohde M."/>
            <person name="Galperin M.Y."/>
            <person name="Jogler C."/>
        </authorList>
    </citation>
    <scope>NUCLEOTIDE SEQUENCE [LARGE SCALE GENOMIC DNA]</scope>
    <source>
        <strain evidence="3 4">Mal4</strain>
    </source>
</reference>
<gene>
    <name evidence="3" type="ORF">Mal4_49150</name>
</gene>
<dbReference type="Gene3D" id="2.130.10.10">
    <property type="entry name" value="YVTN repeat-like/Quinoprotein amine dehydrogenase"/>
    <property type="match status" value="2"/>
</dbReference>
<feature type="domain" description="Pyrrolo-quinoline quinone repeat" evidence="2">
    <location>
        <begin position="87"/>
        <end position="346"/>
    </location>
</feature>
<dbReference type="InterPro" id="IPR018391">
    <property type="entry name" value="PQQ_b-propeller_rpt"/>
</dbReference>
<dbReference type="Pfam" id="PF13360">
    <property type="entry name" value="PQQ_2"/>
    <property type="match status" value="1"/>
</dbReference>
<name>A0A517ZDK3_9PLAN</name>
<feature type="chain" id="PRO_5021845669" evidence="1">
    <location>
        <begin position="27"/>
        <end position="428"/>
    </location>
</feature>
<proteinExistence type="predicted"/>
<dbReference type="InterPro" id="IPR011047">
    <property type="entry name" value="Quinoprotein_ADH-like_sf"/>
</dbReference>
<dbReference type="SMART" id="SM00564">
    <property type="entry name" value="PQQ"/>
    <property type="match status" value="3"/>
</dbReference>
<keyword evidence="4" id="KW-1185">Reference proteome</keyword>
<evidence type="ECO:0000313" key="4">
    <source>
        <dbReference type="Proteomes" id="UP000320496"/>
    </source>
</evidence>
<dbReference type="SUPFAM" id="SSF50998">
    <property type="entry name" value="Quinoprotein alcohol dehydrogenase-like"/>
    <property type="match status" value="1"/>
</dbReference>
<dbReference type="RefSeq" id="WP_145371837.1">
    <property type="nucleotide sequence ID" value="NZ_CP036275.1"/>
</dbReference>
<protein>
    <submittedName>
        <fullName evidence="3">Outer membrane biogenesis protein BamB</fullName>
    </submittedName>
</protein>
<dbReference type="PANTHER" id="PTHR34512">
    <property type="entry name" value="CELL SURFACE PROTEIN"/>
    <property type="match status" value="1"/>
</dbReference>
<organism evidence="3 4">
    <name type="scientific">Maioricimonas rarisocia</name>
    <dbReference type="NCBI Taxonomy" id="2528026"/>
    <lineage>
        <taxon>Bacteria</taxon>
        <taxon>Pseudomonadati</taxon>
        <taxon>Planctomycetota</taxon>
        <taxon>Planctomycetia</taxon>
        <taxon>Planctomycetales</taxon>
        <taxon>Planctomycetaceae</taxon>
        <taxon>Maioricimonas</taxon>
    </lineage>
</organism>
<feature type="signal peptide" evidence="1">
    <location>
        <begin position="1"/>
        <end position="26"/>
    </location>
</feature>
<evidence type="ECO:0000256" key="1">
    <source>
        <dbReference type="SAM" id="SignalP"/>
    </source>
</evidence>
<accession>A0A517ZDK3</accession>
<dbReference type="KEGG" id="mri:Mal4_49150"/>
<evidence type="ECO:0000259" key="2">
    <source>
        <dbReference type="Pfam" id="PF13360"/>
    </source>
</evidence>
<dbReference type="Proteomes" id="UP000320496">
    <property type="component" value="Chromosome"/>
</dbReference>
<keyword evidence="1" id="KW-0732">Signal</keyword>
<sequence precursor="true">MPLRCVFALMLAACAGVLLTGTSVSASDWPQWRGPNRDGIAADSNFNADWRRQKPELLWMVDGMGQGYASVSVVDGKLFTTGNDRSSQSVVCADAATGELQWRRKLTDKAPKHGYEGSRCTPTVDGDRLYVVTSNGQISCLRTADGEVVWTRSFDDWNGKMMSGWGFSESPLVDGNWVLCTPGGPDAMIVALNKMTGDEVWASAVPQIGENGKDGAAYSSIVISEGAGVKQYVQLVGRGVIGVRAEDGKFLWGYNRVANGTANIPTPIIEGDYVFASTGYGTGSCLLKLSRDGNGVKAEEQYFLGSKTFQNHHGGMILVGDHVYAGHQHNKGFPICVEMKSGDVTWFEQSREFNHGSAAITYVDGHIIFRYQDGFIALIEATPEGFKLDGMFKPVYQEGKSWSHPVVVDGKMYLREQDRLMCYDVSET</sequence>